<evidence type="ECO:0000313" key="3">
    <source>
        <dbReference type="EMBL" id="MBB5373323.1"/>
    </source>
</evidence>
<name>A0A840VC16_9PROT</name>
<dbReference type="Pfam" id="PF00857">
    <property type="entry name" value="Isochorismatase"/>
    <property type="match status" value="1"/>
</dbReference>
<keyword evidence="1" id="KW-0378">Hydrolase</keyword>
<dbReference type="InterPro" id="IPR050272">
    <property type="entry name" value="Isochorismatase-like_hydrls"/>
</dbReference>
<dbReference type="EMBL" id="JACHFJ010000006">
    <property type="protein sequence ID" value="MBB5373323.1"/>
    <property type="molecule type" value="Genomic_DNA"/>
</dbReference>
<feature type="domain" description="Isochorismatase-like" evidence="2">
    <location>
        <begin position="21"/>
        <end position="209"/>
    </location>
</feature>
<evidence type="ECO:0000256" key="1">
    <source>
        <dbReference type="ARBA" id="ARBA00022801"/>
    </source>
</evidence>
<dbReference type="SUPFAM" id="SSF52499">
    <property type="entry name" value="Isochorismatase-like hydrolases"/>
    <property type="match status" value="1"/>
</dbReference>
<comment type="caution">
    <text evidence="3">The sequence shown here is derived from an EMBL/GenBank/DDBJ whole genome shotgun (WGS) entry which is preliminary data.</text>
</comment>
<organism evidence="3 4">
    <name type="scientific">Acidocella aromatica</name>
    <dbReference type="NCBI Taxonomy" id="1303579"/>
    <lineage>
        <taxon>Bacteria</taxon>
        <taxon>Pseudomonadati</taxon>
        <taxon>Pseudomonadota</taxon>
        <taxon>Alphaproteobacteria</taxon>
        <taxon>Acetobacterales</taxon>
        <taxon>Acidocellaceae</taxon>
        <taxon>Acidocella</taxon>
    </lineage>
</organism>
<keyword evidence="4" id="KW-1185">Reference proteome</keyword>
<evidence type="ECO:0000259" key="2">
    <source>
        <dbReference type="Pfam" id="PF00857"/>
    </source>
</evidence>
<dbReference type="PANTHER" id="PTHR43540:SF9">
    <property type="entry name" value="FAMILY HYDROLASE, PUTATIVE (AFU_ORTHOLOGUE AFUA_2G08700)-RELATED"/>
    <property type="match status" value="1"/>
</dbReference>
<dbReference type="InterPro" id="IPR000868">
    <property type="entry name" value="Isochorismatase-like_dom"/>
</dbReference>
<dbReference type="Proteomes" id="UP000553706">
    <property type="component" value="Unassembled WGS sequence"/>
</dbReference>
<proteinExistence type="predicted"/>
<dbReference type="PANTHER" id="PTHR43540">
    <property type="entry name" value="PEROXYUREIDOACRYLATE/UREIDOACRYLATE AMIDOHYDROLASE-RELATED"/>
    <property type="match status" value="1"/>
</dbReference>
<gene>
    <name evidence="3" type="ORF">HNP71_001583</name>
</gene>
<evidence type="ECO:0000313" key="4">
    <source>
        <dbReference type="Proteomes" id="UP000553706"/>
    </source>
</evidence>
<dbReference type="GO" id="GO:0016787">
    <property type="term" value="F:hydrolase activity"/>
    <property type="evidence" value="ECO:0007669"/>
    <property type="project" value="UniProtKB-KW"/>
</dbReference>
<accession>A0A840VC16</accession>
<protein>
    <submittedName>
        <fullName evidence="3">Nicotinamidase-related amidase</fullName>
    </submittedName>
</protein>
<dbReference type="RefSeq" id="WP_183266339.1">
    <property type="nucleotide sequence ID" value="NZ_JACHFJ010000006.1"/>
</dbReference>
<sequence>MRISAKPYDWPHDDSLRPETTALIIIDVQRDFTDPRGYIASLGYDTAPARALIPGIAALREAASAWGALIVHTREGHRPDLADLPPQKAWRSARLGPGIGAPGALRRFLVRGEPGWEMVPELRRRPGEVVIDKPGYSAFAATDLALILAVRGIRHLIICGLTTDVCVHSTLRDAVDRGFECLVAGDLCAATEEENHRAALATIATEGGIFGAVARAAEIQLKLAR</sequence>
<reference evidence="3 4" key="1">
    <citation type="submission" date="2020-08" db="EMBL/GenBank/DDBJ databases">
        <title>Genomic Encyclopedia of Type Strains, Phase IV (KMG-IV): sequencing the most valuable type-strain genomes for metagenomic binning, comparative biology and taxonomic classification.</title>
        <authorList>
            <person name="Goeker M."/>
        </authorList>
    </citation>
    <scope>NUCLEOTIDE SEQUENCE [LARGE SCALE GENOMIC DNA]</scope>
    <source>
        <strain evidence="3 4">DSM 27026</strain>
    </source>
</reference>
<dbReference type="InterPro" id="IPR036380">
    <property type="entry name" value="Isochorismatase-like_sf"/>
</dbReference>
<dbReference type="AlphaFoldDB" id="A0A840VC16"/>
<dbReference type="Gene3D" id="3.40.50.850">
    <property type="entry name" value="Isochorismatase-like"/>
    <property type="match status" value="1"/>
</dbReference>
<dbReference type="CDD" id="cd00431">
    <property type="entry name" value="cysteine_hydrolases"/>
    <property type="match status" value="1"/>
</dbReference>